<dbReference type="Proteomes" id="UP001177670">
    <property type="component" value="Unassembled WGS sequence"/>
</dbReference>
<evidence type="ECO:0000313" key="2">
    <source>
        <dbReference type="EMBL" id="KAK1131017.1"/>
    </source>
</evidence>
<feature type="transmembrane region" description="Helical" evidence="1">
    <location>
        <begin position="88"/>
        <end position="108"/>
    </location>
</feature>
<keyword evidence="1" id="KW-0812">Transmembrane</keyword>
<keyword evidence="1" id="KW-1133">Transmembrane helix</keyword>
<sequence length="109" mass="12529">MSQKERGWPTAITTTICPMNECSWITLGGLLLTHSVPALSQYCYAWLVILRDVRSRNSVGVHGSAQVYLVCYTNRSWMVSLLYFYKHLLQQVIIGILPMFPAFVIPYYH</sequence>
<dbReference type="EMBL" id="JAHYIQ010000006">
    <property type="protein sequence ID" value="KAK1131017.1"/>
    <property type="molecule type" value="Genomic_DNA"/>
</dbReference>
<proteinExistence type="predicted"/>
<keyword evidence="3" id="KW-1185">Reference proteome</keyword>
<organism evidence="2 3">
    <name type="scientific">Melipona bicolor</name>
    <dbReference type="NCBI Taxonomy" id="60889"/>
    <lineage>
        <taxon>Eukaryota</taxon>
        <taxon>Metazoa</taxon>
        <taxon>Ecdysozoa</taxon>
        <taxon>Arthropoda</taxon>
        <taxon>Hexapoda</taxon>
        <taxon>Insecta</taxon>
        <taxon>Pterygota</taxon>
        <taxon>Neoptera</taxon>
        <taxon>Endopterygota</taxon>
        <taxon>Hymenoptera</taxon>
        <taxon>Apocrita</taxon>
        <taxon>Aculeata</taxon>
        <taxon>Apoidea</taxon>
        <taxon>Anthophila</taxon>
        <taxon>Apidae</taxon>
        <taxon>Melipona</taxon>
    </lineage>
</organism>
<evidence type="ECO:0000313" key="3">
    <source>
        <dbReference type="Proteomes" id="UP001177670"/>
    </source>
</evidence>
<name>A0AA40G4L3_9HYME</name>
<reference evidence="2" key="1">
    <citation type="submission" date="2021-10" db="EMBL/GenBank/DDBJ databases">
        <title>Melipona bicolor Genome sequencing and assembly.</title>
        <authorList>
            <person name="Araujo N.S."/>
            <person name="Arias M.C."/>
        </authorList>
    </citation>
    <scope>NUCLEOTIDE SEQUENCE</scope>
    <source>
        <strain evidence="2">USP_2M_L1-L4_2017</strain>
        <tissue evidence="2">Whole body</tissue>
    </source>
</reference>
<keyword evidence="1" id="KW-0472">Membrane</keyword>
<gene>
    <name evidence="2" type="ORF">K0M31_017320</name>
</gene>
<protein>
    <submittedName>
        <fullName evidence="2">Uncharacterized protein</fullName>
    </submittedName>
</protein>
<evidence type="ECO:0000256" key="1">
    <source>
        <dbReference type="SAM" id="Phobius"/>
    </source>
</evidence>
<dbReference type="AlphaFoldDB" id="A0AA40G4L3"/>
<comment type="caution">
    <text evidence="2">The sequence shown here is derived from an EMBL/GenBank/DDBJ whole genome shotgun (WGS) entry which is preliminary data.</text>
</comment>
<accession>A0AA40G4L3</accession>